<name>X0UYH1_9ZZZZ</name>
<gene>
    <name evidence="1" type="ORF">S01H1_46117</name>
</gene>
<evidence type="ECO:0000313" key="1">
    <source>
        <dbReference type="EMBL" id="GAG05353.1"/>
    </source>
</evidence>
<reference evidence="1" key="1">
    <citation type="journal article" date="2014" name="Front. Microbiol.">
        <title>High frequency of phylogenetically diverse reductive dehalogenase-homologous genes in deep subseafloor sedimentary metagenomes.</title>
        <authorList>
            <person name="Kawai M."/>
            <person name="Futagami T."/>
            <person name="Toyoda A."/>
            <person name="Takaki Y."/>
            <person name="Nishi S."/>
            <person name="Hori S."/>
            <person name="Arai W."/>
            <person name="Tsubouchi T."/>
            <person name="Morono Y."/>
            <person name="Uchiyama I."/>
            <person name="Ito T."/>
            <person name="Fujiyama A."/>
            <person name="Inagaki F."/>
            <person name="Takami H."/>
        </authorList>
    </citation>
    <scope>NUCLEOTIDE SEQUENCE</scope>
    <source>
        <strain evidence="1">Expedition CK06-06</strain>
    </source>
</reference>
<comment type="caution">
    <text evidence="1">The sequence shown here is derived from an EMBL/GenBank/DDBJ whole genome shotgun (WGS) entry which is preliminary data.</text>
</comment>
<accession>X0UYH1</accession>
<feature type="non-terminal residue" evidence="1">
    <location>
        <position position="68"/>
    </location>
</feature>
<dbReference type="Gene3D" id="3.30.420.40">
    <property type="match status" value="1"/>
</dbReference>
<sequence length="68" mass="7404">MVEKKGVEKKYSIGVDLGGTKIVSAIVNCQGKIVNSLKVPTLAERGKEVTIKRIIETIHKNIIQTTIA</sequence>
<dbReference type="SUPFAM" id="SSF53067">
    <property type="entry name" value="Actin-like ATPase domain"/>
    <property type="match status" value="1"/>
</dbReference>
<evidence type="ECO:0008006" key="2">
    <source>
        <dbReference type="Google" id="ProtNLM"/>
    </source>
</evidence>
<organism evidence="1">
    <name type="scientific">marine sediment metagenome</name>
    <dbReference type="NCBI Taxonomy" id="412755"/>
    <lineage>
        <taxon>unclassified sequences</taxon>
        <taxon>metagenomes</taxon>
        <taxon>ecological metagenomes</taxon>
    </lineage>
</organism>
<dbReference type="AlphaFoldDB" id="X0UYH1"/>
<dbReference type="EMBL" id="BARS01029510">
    <property type="protein sequence ID" value="GAG05353.1"/>
    <property type="molecule type" value="Genomic_DNA"/>
</dbReference>
<dbReference type="InterPro" id="IPR043129">
    <property type="entry name" value="ATPase_NBD"/>
</dbReference>
<protein>
    <recommendedName>
        <fullName evidence="2">ROK family protein</fullName>
    </recommendedName>
</protein>
<proteinExistence type="predicted"/>